<keyword evidence="7" id="KW-0131">Cell cycle</keyword>
<dbReference type="GO" id="GO:0071555">
    <property type="term" value="P:cell wall organization"/>
    <property type="evidence" value="ECO:0007669"/>
    <property type="project" value="TreeGrafter"/>
</dbReference>
<dbReference type="GO" id="GO:0004180">
    <property type="term" value="F:carboxypeptidase activity"/>
    <property type="evidence" value="ECO:0007669"/>
    <property type="project" value="UniProtKB-KW"/>
</dbReference>
<dbReference type="Pfam" id="PF00905">
    <property type="entry name" value="Transpeptidase"/>
    <property type="match status" value="1"/>
</dbReference>
<organism evidence="7 8">
    <name type="scientific">Aliiruegeria haliotis</name>
    <dbReference type="NCBI Taxonomy" id="1280846"/>
    <lineage>
        <taxon>Bacteria</taxon>
        <taxon>Pseudomonadati</taxon>
        <taxon>Pseudomonadota</taxon>
        <taxon>Alphaproteobacteria</taxon>
        <taxon>Rhodobacterales</taxon>
        <taxon>Roseobacteraceae</taxon>
        <taxon>Aliiruegeria</taxon>
    </lineage>
</organism>
<keyword evidence="3 4" id="KW-0472">Membrane</keyword>
<evidence type="ECO:0000256" key="3">
    <source>
        <dbReference type="ARBA" id="ARBA00023136"/>
    </source>
</evidence>
<dbReference type="InterPro" id="IPR001460">
    <property type="entry name" value="PCN-bd_Tpept"/>
</dbReference>
<dbReference type="Gene3D" id="3.30.450.330">
    <property type="match status" value="1"/>
</dbReference>
<proteinExistence type="predicted"/>
<gene>
    <name evidence="7" type="ORF">CLV78_10186</name>
</gene>
<evidence type="ECO:0000313" key="8">
    <source>
        <dbReference type="Proteomes" id="UP000239480"/>
    </source>
</evidence>
<evidence type="ECO:0000256" key="2">
    <source>
        <dbReference type="ARBA" id="ARBA00022645"/>
    </source>
</evidence>
<accession>A0A2T0RY86</accession>
<keyword evidence="8" id="KW-1185">Reference proteome</keyword>
<keyword evidence="2" id="KW-0121">Carboxypeptidase</keyword>
<dbReference type="SUPFAM" id="SSF56519">
    <property type="entry name" value="Penicillin binding protein dimerisation domain"/>
    <property type="match status" value="1"/>
</dbReference>
<dbReference type="Gene3D" id="3.40.710.10">
    <property type="entry name" value="DD-peptidase/beta-lactamase superfamily"/>
    <property type="match status" value="1"/>
</dbReference>
<reference evidence="7 8" key="1">
    <citation type="submission" date="2018-03" db="EMBL/GenBank/DDBJ databases">
        <title>Genomic Encyclopedia of Archaeal and Bacterial Type Strains, Phase II (KMG-II): from individual species to whole genera.</title>
        <authorList>
            <person name="Goeker M."/>
        </authorList>
    </citation>
    <scope>NUCLEOTIDE SEQUENCE [LARGE SCALE GENOMIC DNA]</scope>
    <source>
        <strain evidence="7 8">DSM 29328</strain>
    </source>
</reference>
<protein>
    <submittedName>
        <fullName evidence="7">Cell division protein FtsI (Penicillin-binding protein 3)</fullName>
    </submittedName>
</protein>
<evidence type="ECO:0000259" key="6">
    <source>
        <dbReference type="Pfam" id="PF03717"/>
    </source>
</evidence>
<feature type="transmembrane region" description="Helical" evidence="4">
    <location>
        <begin position="49"/>
        <end position="69"/>
    </location>
</feature>
<sequence>MIRTPLRPLARILHARETGANPDSIEKENRRLRHEVMRDKMRHRAEGRLFLLALCFLCAYSVIGVRMGHLAASEPVEPRAAALGSDIVAQRANIVDRNGRILATNLSTHSLYAQPHQMVEPARAAQELALIFPDLDADKLRKQFTGDRKFLWVKKKISPEQMQAVHDIGEPGLLFGPREMRLYPNGRLAAHVLGGASFGREGVHSAEVIGTAGVEKAFDPWLRDPANNGAPLQLSLDLTIQAAAQEVLDGGMKLMNAKGASSVLMDVHTGEIISLVSLPDFDPNDRPRPLATGDAGDSPLFNRAVQGVYELGSVFKIFTAAQAIDLGLVNQNTVIEAHAPMRWGKFKIKEFRNKSYGAVSVTDVIVKSSNVGTAKMALMIGGERQREFLGELGFLEATPLEMVEAPTGKPLLPPRWTDISTITISYGHGISSSPVHLAAGYSSLLNGGTRIQPTLLKQTGPQNGERVVSRNASLAARHMLRQVVARGTASFGDVKGYEVGGKTGTADKPKPRGGYYDDKVIATFASVFPASDPQYVLIVTLDEPVETSGSRPRRTAGWTAVPIAAEMIRRVAPLLGLHPKEEPVVGAAEVPKVVPAVARTSN</sequence>
<dbReference type="OrthoDB" id="9789078at2"/>
<dbReference type="PANTHER" id="PTHR30627:SF1">
    <property type="entry name" value="PEPTIDOGLYCAN D,D-TRANSPEPTIDASE FTSI"/>
    <property type="match status" value="1"/>
</dbReference>
<keyword evidence="2" id="KW-0378">Hydrolase</keyword>
<dbReference type="InterPro" id="IPR036138">
    <property type="entry name" value="PBP_dimer_sf"/>
</dbReference>
<evidence type="ECO:0000313" key="7">
    <source>
        <dbReference type="EMBL" id="PRY25993.1"/>
    </source>
</evidence>
<evidence type="ECO:0000259" key="5">
    <source>
        <dbReference type="Pfam" id="PF00905"/>
    </source>
</evidence>
<dbReference type="GO" id="GO:0051301">
    <property type="term" value="P:cell division"/>
    <property type="evidence" value="ECO:0007669"/>
    <property type="project" value="UniProtKB-KW"/>
</dbReference>
<dbReference type="GO" id="GO:0008658">
    <property type="term" value="F:penicillin binding"/>
    <property type="evidence" value="ECO:0007669"/>
    <property type="project" value="InterPro"/>
</dbReference>
<keyword evidence="4" id="KW-1133">Transmembrane helix</keyword>
<dbReference type="InterPro" id="IPR012338">
    <property type="entry name" value="Beta-lactam/transpept-like"/>
</dbReference>
<dbReference type="AlphaFoldDB" id="A0A2T0RY86"/>
<feature type="domain" description="Penicillin-binding protein transpeptidase" evidence="5">
    <location>
        <begin position="262"/>
        <end position="549"/>
    </location>
</feature>
<keyword evidence="4" id="KW-0812">Transmembrane</keyword>
<dbReference type="Pfam" id="PF03717">
    <property type="entry name" value="PBP_dimer"/>
    <property type="match status" value="1"/>
</dbReference>
<comment type="subcellular location">
    <subcellularLocation>
        <location evidence="1">Membrane</location>
    </subcellularLocation>
</comment>
<keyword evidence="7" id="KW-0132">Cell division</keyword>
<feature type="domain" description="Penicillin-binding protein dimerisation" evidence="6">
    <location>
        <begin position="87"/>
        <end position="223"/>
    </location>
</feature>
<dbReference type="Proteomes" id="UP000239480">
    <property type="component" value="Unassembled WGS sequence"/>
</dbReference>
<dbReference type="EMBL" id="PVTD01000001">
    <property type="protein sequence ID" value="PRY25993.1"/>
    <property type="molecule type" value="Genomic_DNA"/>
</dbReference>
<dbReference type="RefSeq" id="WP_106202808.1">
    <property type="nucleotide sequence ID" value="NZ_PVTD01000001.1"/>
</dbReference>
<dbReference type="InterPro" id="IPR050515">
    <property type="entry name" value="Beta-lactam/transpept"/>
</dbReference>
<dbReference type="SUPFAM" id="SSF56601">
    <property type="entry name" value="beta-lactamase/transpeptidase-like"/>
    <property type="match status" value="1"/>
</dbReference>
<comment type="caution">
    <text evidence="7">The sequence shown here is derived from an EMBL/GenBank/DDBJ whole genome shotgun (WGS) entry which is preliminary data.</text>
</comment>
<evidence type="ECO:0000256" key="1">
    <source>
        <dbReference type="ARBA" id="ARBA00004370"/>
    </source>
</evidence>
<dbReference type="GO" id="GO:0005886">
    <property type="term" value="C:plasma membrane"/>
    <property type="evidence" value="ECO:0007669"/>
    <property type="project" value="TreeGrafter"/>
</dbReference>
<dbReference type="InterPro" id="IPR005311">
    <property type="entry name" value="PBP_dimer"/>
</dbReference>
<name>A0A2T0RY86_9RHOB</name>
<evidence type="ECO:0000256" key="4">
    <source>
        <dbReference type="SAM" id="Phobius"/>
    </source>
</evidence>
<dbReference type="Gene3D" id="3.90.1310.10">
    <property type="entry name" value="Penicillin-binding protein 2a (Domain 2)"/>
    <property type="match status" value="1"/>
</dbReference>
<keyword evidence="2" id="KW-0645">Protease</keyword>
<dbReference type="PANTHER" id="PTHR30627">
    <property type="entry name" value="PEPTIDOGLYCAN D,D-TRANSPEPTIDASE"/>
    <property type="match status" value="1"/>
</dbReference>